<comment type="caution">
    <text evidence="3">The sequence shown here is derived from an EMBL/GenBank/DDBJ whole genome shotgun (WGS) entry which is preliminary data.</text>
</comment>
<evidence type="ECO:0008006" key="5">
    <source>
        <dbReference type="Google" id="ProtNLM"/>
    </source>
</evidence>
<reference evidence="3" key="1">
    <citation type="submission" date="2022-04" db="EMBL/GenBank/DDBJ databases">
        <title>A functionally conserved STORR gene fusion in Papaver species that diverged 16.8 million years ago.</title>
        <authorList>
            <person name="Catania T."/>
        </authorList>
    </citation>
    <scope>NUCLEOTIDE SEQUENCE</scope>
    <source>
        <strain evidence="3">S-188037</strain>
    </source>
</reference>
<dbReference type="InterPro" id="IPR005174">
    <property type="entry name" value="KIB1-4_b-propeller"/>
</dbReference>
<organism evidence="3 4">
    <name type="scientific">Papaver atlanticum</name>
    <dbReference type="NCBI Taxonomy" id="357466"/>
    <lineage>
        <taxon>Eukaryota</taxon>
        <taxon>Viridiplantae</taxon>
        <taxon>Streptophyta</taxon>
        <taxon>Embryophyta</taxon>
        <taxon>Tracheophyta</taxon>
        <taxon>Spermatophyta</taxon>
        <taxon>Magnoliopsida</taxon>
        <taxon>Ranunculales</taxon>
        <taxon>Papaveraceae</taxon>
        <taxon>Papaveroideae</taxon>
        <taxon>Papaver</taxon>
    </lineage>
</organism>
<dbReference type="EMBL" id="JAJJMB010009213">
    <property type="protein sequence ID" value="KAI3914997.1"/>
    <property type="molecule type" value="Genomic_DNA"/>
</dbReference>
<accession>A0AAD4SQG2</accession>
<dbReference type="Proteomes" id="UP001202328">
    <property type="component" value="Unassembled WGS sequence"/>
</dbReference>
<evidence type="ECO:0000259" key="2">
    <source>
        <dbReference type="Pfam" id="PF03478"/>
    </source>
</evidence>
<sequence>MASALRDQRGSRRLPPSPKVAPWLVYQHGKDRKFQTFYNFNRSFYQKNSSQGWLVIVCDDDTETKDNYGNCFLWNPVSLEIIMLPNILRSIHQESFFGSHFVRDCVLSFGGAGDGVKGSSCSSSSFSSNDNYDNWMVYILLNGEENPDILLYCHPGEKEWRKHEFVGVAQGTFPSMLCFNGKLFVMCSKGNVHLEVEIHHDPDKETLCVSDFIRVDDNVERESVAGWLEYRNVELSWMESFGEFFRIERYYIPRGVYQNCSTQIIISKLDFSSMAWEEIKSLDNYVFFLGEFQQLSCLASDLGFSKGCVYYTQYKELGLYRYNLEDNSILLSVPCPDITSPWLAAEWLMITTTQRDEGMDKVVKAAEYRVNVAKDDEKEDVEEVSLCVMFYDDIIRLISDYLHPVDYIHLRAVSKNYRSLINLRRSFSTRALHTTDISPWLVFPDYDQAVYNFGNPMHNNESYLMSIPELFEGSRIRFSKGGWLLMSKGNTLFFYNPFTRSTIKLPDLSDDHCFKFSGISFSSLPTSSDCVVFGISQLVGRDILMFFIKRGDDSGKIIPSFVDFNNPVFYRGSFYCLDNNGTLGVSKIEHGISWEILANVTRPKCEFIYKTYLVECEGKFLSVLLGHLGKWVRVFRLNDTDMVWVKVKHLGQHALFISNTSCISAIAPTVQMENKIYFPRLHNEGILYFSLDTSMFHCLESRHFAKDYQDSKEKLNCSWIEPNWLEVSDHDRHWFNI</sequence>
<name>A0AAD4SQG2_9MAGN</name>
<evidence type="ECO:0000313" key="4">
    <source>
        <dbReference type="Proteomes" id="UP001202328"/>
    </source>
</evidence>
<keyword evidence="4" id="KW-1185">Reference proteome</keyword>
<dbReference type="PANTHER" id="PTHR33127:SF5">
    <property type="entry name" value="TRANSMEMBRANE PROTEIN"/>
    <property type="match status" value="1"/>
</dbReference>
<dbReference type="InterPro" id="IPR001810">
    <property type="entry name" value="F-box_dom"/>
</dbReference>
<dbReference type="AlphaFoldDB" id="A0AAD4SQG2"/>
<feature type="domain" description="KIB1-4 beta-propeller" evidence="2">
    <location>
        <begin position="49"/>
        <end position="320"/>
    </location>
</feature>
<dbReference type="Pfam" id="PF03478">
    <property type="entry name" value="Beta-prop_KIB1-4"/>
    <property type="match status" value="2"/>
</dbReference>
<evidence type="ECO:0000313" key="3">
    <source>
        <dbReference type="EMBL" id="KAI3914997.1"/>
    </source>
</evidence>
<proteinExistence type="predicted"/>
<dbReference type="PANTHER" id="PTHR33127">
    <property type="entry name" value="TRANSMEMBRANE PROTEIN"/>
    <property type="match status" value="1"/>
</dbReference>
<gene>
    <name evidence="3" type="ORF">MKW98_020544</name>
</gene>
<feature type="domain" description="KIB1-4 beta-propeller" evidence="2">
    <location>
        <begin position="460"/>
        <end position="679"/>
    </location>
</feature>
<dbReference type="Pfam" id="PF00646">
    <property type="entry name" value="F-box"/>
    <property type="match status" value="1"/>
</dbReference>
<evidence type="ECO:0000259" key="1">
    <source>
        <dbReference type="Pfam" id="PF00646"/>
    </source>
</evidence>
<feature type="domain" description="F-box" evidence="1">
    <location>
        <begin position="392"/>
        <end position="426"/>
    </location>
</feature>
<protein>
    <recommendedName>
        <fullName evidence="5">F-box domain-containing protein</fullName>
    </recommendedName>
</protein>